<dbReference type="EMBL" id="LR812090">
    <property type="protein sequence ID" value="CAB9494538.1"/>
    <property type="molecule type" value="Genomic_DNA"/>
</dbReference>
<keyword evidence="2" id="KW-0479">Metal-binding</keyword>
<evidence type="ECO:0000259" key="6">
    <source>
        <dbReference type="Pfam" id="PF00884"/>
    </source>
</evidence>
<evidence type="ECO:0000256" key="5">
    <source>
        <dbReference type="SAM" id="SignalP"/>
    </source>
</evidence>
<dbReference type="GO" id="GO:0046872">
    <property type="term" value="F:metal ion binding"/>
    <property type="evidence" value="ECO:0007669"/>
    <property type="project" value="UniProtKB-KW"/>
</dbReference>
<organism evidence="7 8">
    <name type="scientific">Alteromonas macleodii</name>
    <name type="common">Pseudoalteromonas macleodii</name>
    <dbReference type="NCBI Taxonomy" id="28108"/>
    <lineage>
        <taxon>Bacteria</taxon>
        <taxon>Pseudomonadati</taxon>
        <taxon>Pseudomonadota</taxon>
        <taxon>Gammaproteobacteria</taxon>
        <taxon>Alteromonadales</taxon>
        <taxon>Alteromonadaceae</taxon>
        <taxon>Alteromonas/Salinimonas group</taxon>
        <taxon>Alteromonas</taxon>
    </lineage>
</organism>
<keyword evidence="4" id="KW-0106">Calcium</keyword>
<keyword evidence="5" id="KW-0732">Signal</keyword>
<dbReference type="Gene3D" id="3.30.1120.10">
    <property type="match status" value="1"/>
</dbReference>
<dbReference type="PANTHER" id="PTHR42693:SF33">
    <property type="entry name" value="ARYLSULFATASE"/>
    <property type="match status" value="1"/>
</dbReference>
<comment type="similarity">
    <text evidence="1">Belongs to the sulfatase family.</text>
</comment>
<feature type="chain" id="PRO_5029716746" evidence="5">
    <location>
        <begin position="23"/>
        <end position="480"/>
    </location>
</feature>
<sequence length="480" mass="54177">MKKQTIKFLAALSFLTAVPAVATEVERPNILVIITDDQGYADVGYHGFDNDVKTPNLDTLANEGVRFSSGYVAHPFCGPSRTALMTGRYPHKIGADFNLPVDGSSTGIDTHEMFISKALQQVGYHTGAIGKWHLGEEKPYQPNSRGFDEFYGFLGGGHKFFPQQYRTQYEKAKASGVKRFNDYITPLMRNTEEVRETEYLTDAFTREAVDFIDRAGENKKQPFFLYLAYNAPHVPLEAKEEDLALFSHVKDKKRRTYLAMVYAVDRGIASVVDTLKKTGQYDNTLIVFVSDNGGKRKWGGVNLPLQEGKGSAREGGHRVPMFFHWPNGLKGGKQYDAPVSTLDYYPTFLALAKSDVPSGKVLDGKNILPHIVDNTSAREGESLFIMRHRKGAHDVSIRRDDFKAVRTTTTNGWKLFNVADDIGETEDLSKQYPQLLADMVKDAGYWAWSNKPPQWFHIHKEGDEWRSEDMPRYGETFELD</sequence>
<dbReference type="InterPro" id="IPR000917">
    <property type="entry name" value="Sulfatase_N"/>
</dbReference>
<evidence type="ECO:0000256" key="2">
    <source>
        <dbReference type="ARBA" id="ARBA00022723"/>
    </source>
</evidence>
<dbReference type="EC" id="3.1.6.-" evidence="7"/>
<dbReference type="Pfam" id="PF00884">
    <property type="entry name" value="Sulfatase"/>
    <property type="match status" value="1"/>
</dbReference>
<accession>A0A6T9Y449</accession>
<evidence type="ECO:0000256" key="4">
    <source>
        <dbReference type="ARBA" id="ARBA00022837"/>
    </source>
</evidence>
<dbReference type="PANTHER" id="PTHR42693">
    <property type="entry name" value="ARYLSULFATASE FAMILY MEMBER"/>
    <property type="match status" value="1"/>
</dbReference>
<protein>
    <submittedName>
        <fullName evidence="7">Formylglycine-dependent sulfatase, family S1_19</fullName>
        <ecNumber evidence="7">3.1.6.-</ecNumber>
    </submittedName>
</protein>
<dbReference type="InterPro" id="IPR017850">
    <property type="entry name" value="Alkaline_phosphatase_core_sf"/>
</dbReference>
<dbReference type="RefSeq" id="WP_179983884.1">
    <property type="nucleotide sequence ID" value="NZ_LR812090.1"/>
</dbReference>
<reference evidence="7 8" key="1">
    <citation type="submission" date="2020-06" db="EMBL/GenBank/DDBJ databases">
        <authorList>
            <person name="Duchaud E."/>
        </authorList>
    </citation>
    <scope>NUCLEOTIDE SEQUENCE [LARGE SCALE GENOMIC DNA]</scope>
    <source>
        <strain evidence="7">Alteromonas fortis</strain>
    </source>
</reference>
<dbReference type="Proteomes" id="UP000509458">
    <property type="component" value="Chromosome"/>
</dbReference>
<keyword evidence="3 7" id="KW-0378">Hydrolase</keyword>
<gene>
    <name evidence="7" type="ORF">ALFOR1_31530</name>
</gene>
<feature type="domain" description="Sulfatase N-terminal" evidence="6">
    <location>
        <begin position="28"/>
        <end position="353"/>
    </location>
</feature>
<evidence type="ECO:0000313" key="7">
    <source>
        <dbReference type="EMBL" id="CAB9494538.1"/>
    </source>
</evidence>
<dbReference type="PROSITE" id="PS00149">
    <property type="entry name" value="SULFATASE_2"/>
    <property type="match status" value="1"/>
</dbReference>
<evidence type="ECO:0000313" key="8">
    <source>
        <dbReference type="Proteomes" id="UP000509458"/>
    </source>
</evidence>
<feature type="signal peptide" evidence="5">
    <location>
        <begin position="1"/>
        <end position="22"/>
    </location>
</feature>
<evidence type="ECO:0000256" key="3">
    <source>
        <dbReference type="ARBA" id="ARBA00022801"/>
    </source>
</evidence>
<dbReference type="InterPro" id="IPR050738">
    <property type="entry name" value="Sulfatase"/>
</dbReference>
<dbReference type="AlphaFoldDB" id="A0A6T9Y449"/>
<dbReference type="Gene3D" id="3.40.720.10">
    <property type="entry name" value="Alkaline Phosphatase, subunit A"/>
    <property type="match status" value="1"/>
</dbReference>
<proteinExistence type="inferred from homology"/>
<dbReference type="InterPro" id="IPR024607">
    <property type="entry name" value="Sulfatase_CS"/>
</dbReference>
<evidence type="ECO:0000256" key="1">
    <source>
        <dbReference type="ARBA" id="ARBA00008779"/>
    </source>
</evidence>
<name>A0A6T9Y449_ALTMA</name>
<dbReference type="SUPFAM" id="SSF53649">
    <property type="entry name" value="Alkaline phosphatase-like"/>
    <property type="match status" value="1"/>
</dbReference>
<dbReference type="GO" id="GO:0004065">
    <property type="term" value="F:arylsulfatase activity"/>
    <property type="evidence" value="ECO:0007669"/>
    <property type="project" value="TreeGrafter"/>
</dbReference>